<evidence type="ECO:0000313" key="3">
    <source>
        <dbReference type="Proteomes" id="UP001499990"/>
    </source>
</evidence>
<evidence type="ECO:0000313" key="2">
    <source>
        <dbReference type="EMBL" id="GAA3377190.1"/>
    </source>
</evidence>
<reference evidence="3" key="1">
    <citation type="journal article" date="2019" name="Int. J. Syst. Evol. Microbiol.">
        <title>The Global Catalogue of Microorganisms (GCM) 10K type strain sequencing project: providing services to taxonomists for standard genome sequencing and annotation.</title>
        <authorList>
            <consortium name="The Broad Institute Genomics Platform"/>
            <consortium name="The Broad Institute Genome Sequencing Center for Infectious Disease"/>
            <person name="Wu L."/>
            <person name="Ma J."/>
        </authorList>
    </citation>
    <scope>NUCLEOTIDE SEQUENCE [LARGE SCALE GENOMIC DNA]</scope>
    <source>
        <strain evidence="3">JCM 9651</strain>
    </source>
</reference>
<accession>A0ABP6SIG8</accession>
<gene>
    <name evidence="2" type="ORF">GCM10020367_51900</name>
</gene>
<protein>
    <submittedName>
        <fullName evidence="2">Uncharacterized protein</fullName>
    </submittedName>
</protein>
<organism evidence="2 3">
    <name type="scientific">Streptomyces sannanensis</name>
    <dbReference type="NCBI Taxonomy" id="285536"/>
    <lineage>
        <taxon>Bacteria</taxon>
        <taxon>Bacillati</taxon>
        <taxon>Actinomycetota</taxon>
        <taxon>Actinomycetes</taxon>
        <taxon>Kitasatosporales</taxon>
        <taxon>Streptomycetaceae</taxon>
        <taxon>Streptomyces</taxon>
    </lineage>
</organism>
<evidence type="ECO:0000256" key="1">
    <source>
        <dbReference type="SAM" id="MobiDB-lite"/>
    </source>
</evidence>
<sequence>MKPPGRSRLRGFGIRAVAVQVGGGVGAGVARPRAVGPDHVGRSHLPVPLAVRARRRAIRPDRALSGESQVDPGDGVPRQQITLGLDESVLQREPQPVLVGGQDDGLDRLGTQLPRPVEPARIDFLTEPFLISEQE</sequence>
<keyword evidence="3" id="KW-1185">Reference proteome</keyword>
<feature type="region of interest" description="Disordered" evidence="1">
    <location>
        <begin position="60"/>
        <end position="113"/>
    </location>
</feature>
<dbReference type="Proteomes" id="UP001499990">
    <property type="component" value="Unassembled WGS sequence"/>
</dbReference>
<name>A0ABP6SIG8_9ACTN</name>
<comment type="caution">
    <text evidence="2">The sequence shown here is derived from an EMBL/GenBank/DDBJ whole genome shotgun (WGS) entry which is preliminary data.</text>
</comment>
<dbReference type="EMBL" id="BAAAYL010000001">
    <property type="protein sequence ID" value="GAA3377190.1"/>
    <property type="molecule type" value="Genomic_DNA"/>
</dbReference>
<proteinExistence type="predicted"/>